<sequence length="287" mass="29225">MRRQIAPFAAAAVLALSLAGCATSDEPAASPNADLVSVTGEFGEAVTADFPTPISVDTTECRTDIAGTGDRIDDGQLVIASVTAFDGSTGEQLQATAPQAFPVGKTNDGFDKALACASADSRVVAVIASAELGQGDGESNSFVVVFDVTQTFPARADGDPRPGRDGFPAVVLAPDGRPGITVPDADAPKDVESSVLRQGSGDTFEEGQTAVFHQAIVNWDTNDLVSTTWEAGTPNAVLLDPASADATQKAITDAIVGQQVGSQLIVIIPTENGSATVNVIDLLGVIG</sequence>
<dbReference type="EMBL" id="JACCBI010000001">
    <property type="protein sequence ID" value="NYD66140.1"/>
    <property type="molecule type" value="Genomic_DNA"/>
</dbReference>
<dbReference type="SUPFAM" id="SSF54534">
    <property type="entry name" value="FKBP-like"/>
    <property type="match status" value="1"/>
</dbReference>
<reference evidence="3 4" key="1">
    <citation type="submission" date="2019-01" db="EMBL/GenBank/DDBJ databases">
        <title>Agromyces.</title>
        <authorList>
            <person name="Li J."/>
        </authorList>
    </citation>
    <scope>NUCLEOTIDE SEQUENCE [LARGE SCALE GENOMIC DNA]</scope>
    <source>
        <strain evidence="3 4">DSM 23870</strain>
    </source>
</reference>
<dbReference type="Proteomes" id="UP000292686">
    <property type="component" value="Unassembled WGS sequence"/>
</dbReference>
<keyword evidence="1" id="KW-0732">Signal</keyword>
<evidence type="ECO:0000313" key="2">
    <source>
        <dbReference type="EMBL" id="NYD66140.1"/>
    </source>
</evidence>
<dbReference type="OrthoDB" id="25996at2"/>
<dbReference type="Proteomes" id="UP000581087">
    <property type="component" value="Unassembled WGS sequence"/>
</dbReference>
<dbReference type="AlphaFoldDB" id="A0A4Q2M836"/>
<evidence type="ECO:0000313" key="4">
    <source>
        <dbReference type="Proteomes" id="UP000292686"/>
    </source>
</evidence>
<keyword evidence="2" id="KW-0413">Isomerase</keyword>
<feature type="chain" id="PRO_5038239015" evidence="1">
    <location>
        <begin position="25"/>
        <end position="287"/>
    </location>
</feature>
<dbReference type="EMBL" id="SDPM01000004">
    <property type="protein sequence ID" value="RXZ86483.1"/>
    <property type="molecule type" value="Genomic_DNA"/>
</dbReference>
<proteinExistence type="predicted"/>
<accession>A0A4Q2M836</accession>
<protein>
    <submittedName>
        <fullName evidence="2">Peptidylprolyl isomerase</fullName>
        <ecNumber evidence="2">5.2.1.8</ecNumber>
    </submittedName>
</protein>
<name>A0A4Q2M836_9MICO</name>
<feature type="signal peptide" evidence="1">
    <location>
        <begin position="1"/>
        <end position="24"/>
    </location>
</feature>
<evidence type="ECO:0000313" key="3">
    <source>
        <dbReference type="EMBL" id="RXZ86483.1"/>
    </source>
</evidence>
<dbReference type="RefSeq" id="WP_129174185.1">
    <property type="nucleotide sequence ID" value="NZ_JACCBI010000001.1"/>
</dbReference>
<organism evidence="3 4">
    <name type="scientific">Agromyces atrinae</name>
    <dbReference type="NCBI Taxonomy" id="592376"/>
    <lineage>
        <taxon>Bacteria</taxon>
        <taxon>Bacillati</taxon>
        <taxon>Actinomycetota</taxon>
        <taxon>Actinomycetes</taxon>
        <taxon>Micrococcales</taxon>
        <taxon>Microbacteriaceae</taxon>
        <taxon>Agromyces</taxon>
    </lineage>
</organism>
<evidence type="ECO:0000256" key="1">
    <source>
        <dbReference type="SAM" id="SignalP"/>
    </source>
</evidence>
<comment type="caution">
    <text evidence="3">The sequence shown here is derived from an EMBL/GenBank/DDBJ whole genome shotgun (WGS) entry which is preliminary data.</text>
</comment>
<dbReference type="Gene3D" id="3.10.50.40">
    <property type="match status" value="1"/>
</dbReference>
<dbReference type="GO" id="GO:0003755">
    <property type="term" value="F:peptidyl-prolyl cis-trans isomerase activity"/>
    <property type="evidence" value="ECO:0007669"/>
    <property type="project" value="UniProtKB-EC"/>
</dbReference>
<dbReference type="PROSITE" id="PS51257">
    <property type="entry name" value="PROKAR_LIPOPROTEIN"/>
    <property type="match status" value="1"/>
</dbReference>
<evidence type="ECO:0000313" key="5">
    <source>
        <dbReference type="Proteomes" id="UP000581087"/>
    </source>
</evidence>
<reference evidence="2 5" key="2">
    <citation type="submission" date="2020-07" db="EMBL/GenBank/DDBJ databases">
        <title>Sequencing the genomes of 1000 actinobacteria strains.</title>
        <authorList>
            <person name="Klenk H.-P."/>
        </authorList>
    </citation>
    <scope>NUCLEOTIDE SEQUENCE [LARGE SCALE GENOMIC DNA]</scope>
    <source>
        <strain evidence="2 5">DSM 23870</strain>
    </source>
</reference>
<dbReference type="InterPro" id="IPR046357">
    <property type="entry name" value="PPIase_dom_sf"/>
</dbReference>
<keyword evidence="4" id="KW-1185">Reference proteome</keyword>
<gene>
    <name evidence="2" type="ORF">BJ972_000659</name>
    <name evidence="3" type="ORF">ESP50_08740</name>
</gene>
<dbReference type="EC" id="5.2.1.8" evidence="2"/>